<dbReference type="InterPro" id="IPR019926">
    <property type="entry name" value="Ribosomal_uL3_CS"/>
</dbReference>
<evidence type="ECO:0008006" key="7">
    <source>
        <dbReference type="Google" id="ProtNLM"/>
    </source>
</evidence>
<dbReference type="PANTHER" id="PTHR11363">
    <property type="entry name" value="60S RIBOSOMAL PROTEIN L3-RELATED"/>
    <property type="match status" value="1"/>
</dbReference>
<evidence type="ECO:0000256" key="4">
    <source>
        <dbReference type="RuleBase" id="RU003905"/>
    </source>
</evidence>
<dbReference type="Pfam" id="PF00297">
    <property type="entry name" value="Ribosomal_L3"/>
    <property type="match status" value="1"/>
</dbReference>
<dbReference type="GO" id="GO:0022625">
    <property type="term" value="C:cytosolic large ribosomal subunit"/>
    <property type="evidence" value="ECO:0007669"/>
    <property type="project" value="TreeGrafter"/>
</dbReference>
<dbReference type="FunFam" id="3.30.1430.10:FF:000001">
    <property type="entry name" value="60S ribosomal protein L3"/>
    <property type="match status" value="1"/>
</dbReference>
<evidence type="ECO:0000313" key="5">
    <source>
        <dbReference type="EMBL" id="CAE7130941.1"/>
    </source>
</evidence>
<gene>
    <name evidence="5" type="ORF">RDB_LOCUS64064</name>
</gene>
<evidence type="ECO:0000256" key="1">
    <source>
        <dbReference type="ARBA" id="ARBA00006540"/>
    </source>
</evidence>
<accession>A0A8H3E074</accession>
<name>A0A8H3E074_9AGAM</name>
<dbReference type="SUPFAM" id="SSF50447">
    <property type="entry name" value="Translation proteins"/>
    <property type="match status" value="1"/>
</dbReference>
<dbReference type="Gene3D" id="2.40.30.10">
    <property type="entry name" value="Translation factors"/>
    <property type="match status" value="1"/>
</dbReference>
<reference evidence="5" key="1">
    <citation type="submission" date="2021-01" db="EMBL/GenBank/DDBJ databases">
        <authorList>
            <person name="Kaushik A."/>
        </authorList>
    </citation>
    <scope>NUCLEOTIDE SEQUENCE</scope>
    <source>
        <strain evidence="5">AG5</strain>
    </source>
</reference>
<comment type="similarity">
    <text evidence="1 4">Belongs to the universal ribosomal protein uL3 family.</text>
</comment>
<dbReference type="InterPro" id="IPR000597">
    <property type="entry name" value="Ribosomal_uL3"/>
</dbReference>
<comment type="caution">
    <text evidence="5">The sequence shown here is derived from an EMBL/GenBank/DDBJ whole genome shotgun (WGS) entry which is preliminary data.</text>
</comment>
<dbReference type="Proteomes" id="UP000663827">
    <property type="component" value="Unassembled WGS sequence"/>
</dbReference>
<dbReference type="GO" id="GO:0003723">
    <property type="term" value="F:RNA binding"/>
    <property type="evidence" value="ECO:0007669"/>
    <property type="project" value="TreeGrafter"/>
</dbReference>
<dbReference type="FunFam" id="2.40.30.10:FF:000079">
    <property type="entry name" value="60S ribosomal protein L3"/>
    <property type="match status" value="1"/>
</dbReference>
<evidence type="ECO:0000313" key="6">
    <source>
        <dbReference type="Proteomes" id="UP000663827"/>
    </source>
</evidence>
<protein>
    <recommendedName>
        <fullName evidence="7">60S ribosomal protein L3</fullName>
    </recommendedName>
</protein>
<dbReference type="FunFam" id="4.10.960.10:FF:000002">
    <property type="entry name" value="60S ribosomal protein L3"/>
    <property type="match status" value="1"/>
</dbReference>
<dbReference type="Gene3D" id="4.10.960.10">
    <property type="entry name" value="Ribosomal protein L3, domain 3"/>
    <property type="match status" value="1"/>
</dbReference>
<dbReference type="PANTHER" id="PTHR11363:SF5">
    <property type="entry name" value="LARGE RIBOSOMAL SUBUNIT PROTEIN UL3"/>
    <property type="match status" value="1"/>
</dbReference>
<dbReference type="InterPro" id="IPR009000">
    <property type="entry name" value="Transl_B-barrel_sf"/>
</dbReference>
<evidence type="ECO:0000256" key="2">
    <source>
        <dbReference type="ARBA" id="ARBA00022980"/>
    </source>
</evidence>
<keyword evidence="2 4" id="KW-0689">Ribosomal protein</keyword>
<evidence type="ECO:0000256" key="3">
    <source>
        <dbReference type="ARBA" id="ARBA00023274"/>
    </source>
</evidence>
<sequence>MFARAGHRACSLALRRPFVGLLGPKGLPNLTSFQRSGLLIRALPKTFSLRQLSTTPAPITPASPQLAPLVTHTWIDRLPVKLRPYLLLARVDKPIGTMLLLWPCTWSITMASYVTQVSFPKDDPKKPVHLTATMGYKAGMTHIVRDLERPGSKMHKREVVEAVSIIETPPLMVVGVVGYVETPRGLRTLTTVWAEHLSNELKRRFYKNWYRSKKKAFTRYAKKAAESGGKSTQRELERIKKYCTVVRVLAHTQIGKTGLKQKKAHLMEIQVNGGSIADKVAFAHGLFEKPIDVSSVFEQDEVVDVIAVTRGHGFEGVTARWGTKKLPRKTHKGLRKVACIGAWHPSKVMFSVARAGQNGYHHRTELNKKIYRIGLGSDAANARTDADATDKVITPLGGFPHYGIVKNDYLMLKGSIPGTKKRVITIRKSLMVHTSRRDLEKVQLKFIDTSSKFGHGAFQTKAEKAAFLGTLKKKDQA</sequence>
<keyword evidence="3 4" id="KW-0687">Ribonucleoprotein</keyword>
<proteinExistence type="inferred from homology"/>
<dbReference type="GO" id="GO:0003735">
    <property type="term" value="F:structural constituent of ribosome"/>
    <property type="evidence" value="ECO:0007669"/>
    <property type="project" value="InterPro"/>
</dbReference>
<dbReference type="AlphaFoldDB" id="A0A8H3E074"/>
<organism evidence="5 6">
    <name type="scientific">Rhizoctonia solani</name>
    <dbReference type="NCBI Taxonomy" id="456999"/>
    <lineage>
        <taxon>Eukaryota</taxon>
        <taxon>Fungi</taxon>
        <taxon>Dikarya</taxon>
        <taxon>Basidiomycota</taxon>
        <taxon>Agaricomycotina</taxon>
        <taxon>Agaricomycetes</taxon>
        <taxon>Cantharellales</taxon>
        <taxon>Ceratobasidiaceae</taxon>
        <taxon>Rhizoctonia</taxon>
    </lineage>
</organism>
<dbReference type="GO" id="GO:0006412">
    <property type="term" value="P:translation"/>
    <property type="evidence" value="ECO:0007669"/>
    <property type="project" value="InterPro"/>
</dbReference>
<dbReference type="InterPro" id="IPR044892">
    <property type="entry name" value="Ribosomal_L3_dom_3_arc_sf"/>
</dbReference>
<dbReference type="EMBL" id="CAJNJQ010001289">
    <property type="protein sequence ID" value="CAE7130941.1"/>
    <property type="molecule type" value="Genomic_DNA"/>
</dbReference>
<dbReference type="InterPro" id="IPR045077">
    <property type="entry name" value="L3_arc_euk"/>
</dbReference>
<dbReference type="FunFam" id="2.40.30.10:FF:000351">
    <property type="entry name" value="Ribosomal protein L3"/>
    <property type="match status" value="1"/>
</dbReference>
<dbReference type="Gene3D" id="3.30.1430.10">
    <property type="match status" value="1"/>
</dbReference>
<dbReference type="PROSITE" id="PS00474">
    <property type="entry name" value="RIBOSOMAL_L3"/>
    <property type="match status" value="1"/>
</dbReference>